<feature type="domain" description="Metallo-beta-lactamase" evidence="2">
    <location>
        <begin position="110"/>
        <end position="311"/>
    </location>
</feature>
<dbReference type="InterPro" id="IPR001279">
    <property type="entry name" value="Metallo-B-lactamas"/>
</dbReference>
<feature type="signal peptide" evidence="1">
    <location>
        <begin position="1"/>
        <end position="29"/>
    </location>
</feature>
<evidence type="ECO:0000313" key="3">
    <source>
        <dbReference type="EMBL" id="VCU08325.1"/>
    </source>
</evidence>
<keyword evidence="4" id="KW-1185">Reference proteome</keyword>
<dbReference type="PROSITE" id="PS51318">
    <property type="entry name" value="TAT"/>
    <property type="match status" value="1"/>
</dbReference>
<organism evidence="3 4">
    <name type="scientific">Rhodoplanes serenus</name>
    <dbReference type="NCBI Taxonomy" id="200615"/>
    <lineage>
        <taxon>Bacteria</taxon>
        <taxon>Pseudomonadati</taxon>
        <taxon>Pseudomonadota</taxon>
        <taxon>Alphaproteobacteria</taxon>
        <taxon>Hyphomicrobiales</taxon>
        <taxon>Nitrobacteraceae</taxon>
        <taxon>Rhodoplanes</taxon>
    </lineage>
</organism>
<evidence type="ECO:0000259" key="2">
    <source>
        <dbReference type="Pfam" id="PF12706"/>
    </source>
</evidence>
<dbReference type="OrthoDB" id="9805728at2"/>
<dbReference type="RefSeq" id="WP_129608452.1">
    <property type="nucleotide sequence ID" value="NZ_UWOC01000122.1"/>
</dbReference>
<dbReference type="EMBL" id="UWOC01000122">
    <property type="protein sequence ID" value="VCU08325.1"/>
    <property type="molecule type" value="Genomic_DNA"/>
</dbReference>
<evidence type="ECO:0000313" key="4">
    <source>
        <dbReference type="Proteomes" id="UP000289200"/>
    </source>
</evidence>
<dbReference type="InterPro" id="IPR036866">
    <property type="entry name" value="RibonucZ/Hydroxyglut_hydro"/>
</dbReference>
<proteinExistence type="predicted"/>
<feature type="chain" id="PRO_5018552101" description="Metallo-beta-lactamase domain-containing protein" evidence="1">
    <location>
        <begin position="30"/>
        <end position="353"/>
    </location>
</feature>
<sequence>MRSTRRGLLIGLSSLAAAAATLVTARARAARFYDGPLSDHFDGTVFRDPHGAAPKSIGDLVRWWGTRGGEPWPDRAPSPFVDRPPPRVEGTGLRIAYVGHASFLVQTAGHNLLIDPVWSERASPFGFVGPKRVNDPGIPFDDLPPIDTVLVSHGHYDHLDVDTLSRLAAAHRPRVITPLGNDAVMAAHDPEIGAEAYDWHDRVELAPGLAVTLVPLRHWSARGVLDRNKTLWAGFVLETPAGRIYHVSDSGYGDGFRFREARDRYGPFRLAILPIGAYEPRWFMRDQHMDPAEAVQAFQDCGAELALAHHHGTFKLTDEAIDAPVRDLAAACRAAEIGADVFRVLRPGEVWAL</sequence>
<dbReference type="Pfam" id="PF12706">
    <property type="entry name" value="Lactamase_B_2"/>
    <property type="match status" value="1"/>
</dbReference>
<accession>A0A3S4AZZ2</accession>
<dbReference type="Gene3D" id="3.60.15.10">
    <property type="entry name" value="Ribonuclease Z/Hydroxyacylglutathione hydrolase-like"/>
    <property type="match status" value="1"/>
</dbReference>
<protein>
    <recommendedName>
        <fullName evidence="2">Metallo-beta-lactamase domain-containing protein</fullName>
    </recommendedName>
</protein>
<dbReference type="InterPro" id="IPR006311">
    <property type="entry name" value="TAT_signal"/>
</dbReference>
<dbReference type="Proteomes" id="UP000289200">
    <property type="component" value="Unassembled WGS sequence"/>
</dbReference>
<evidence type="ECO:0000256" key="1">
    <source>
        <dbReference type="SAM" id="SignalP"/>
    </source>
</evidence>
<dbReference type="AlphaFoldDB" id="A0A3S4AZZ2"/>
<dbReference type="PANTHER" id="PTHR15032">
    <property type="entry name" value="N-ACYL-PHOSPHATIDYLETHANOLAMINE-HYDROLYZING PHOSPHOLIPASE D"/>
    <property type="match status" value="1"/>
</dbReference>
<dbReference type="SUPFAM" id="SSF56281">
    <property type="entry name" value="Metallo-hydrolase/oxidoreductase"/>
    <property type="match status" value="1"/>
</dbReference>
<reference evidence="4" key="1">
    <citation type="submission" date="2018-10" db="EMBL/GenBank/DDBJ databases">
        <authorList>
            <person name="Peiro R."/>
            <person name="Begona"/>
            <person name="Cbmso G."/>
            <person name="Lopez M."/>
            <person name="Gonzalez S."/>
            <person name="Sacristan E."/>
            <person name="Castillo E."/>
        </authorList>
    </citation>
    <scope>NUCLEOTIDE SEQUENCE [LARGE SCALE GENOMIC DNA]</scope>
</reference>
<keyword evidence="1" id="KW-0732">Signal</keyword>
<name>A0A3S4AZZ2_9BRAD</name>
<dbReference type="GO" id="GO:0005737">
    <property type="term" value="C:cytoplasm"/>
    <property type="evidence" value="ECO:0007669"/>
    <property type="project" value="TreeGrafter"/>
</dbReference>
<comment type="caution">
    <text evidence="3">The sequence shown here is derived from an EMBL/GenBank/DDBJ whole genome shotgun (WGS) entry which is preliminary data.</text>
</comment>
<dbReference type="PANTHER" id="PTHR15032:SF4">
    <property type="entry name" value="N-ACYL-PHOSPHATIDYLETHANOLAMINE-HYDROLYZING PHOSPHOLIPASE D"/>
    <property type="match status" value="1"/>
</dbReference>
<gene>
    <name evidence="3" type="ORF">RHODGE_RHODGE_01498</name>
</gene>